<feature type="compositionally biased region" description="Polar residues" evidence="3">
    <location>
        <begin position="785"/>
        <end position="796"/>
    </location>
</feature>
<organism evidence="4 5">
    <name type="scientific">Monilinia vaccinii-corymbosi</name>
    <dbReference type="NCBI Taxonomy" id="61207"/>
    <lineage>
        <taxon>Eukaryota</taxon>
        <taxon>Fungi</taxon>
        <taxon>Dikarya</taxon>
        <taxon>Ascomycota</taxon>
        <taxon>Pezizomycotina</taxon>
        <taxon>Leotiomycetes</taxon>
        <taxon>Helotiales</taxon>
        <taxon>Sclerotiniaceae</taxon>
        <taxon>Monilinia</taxon>
    </lineage>
</organism>
<feature type="compositionally biased region" description="Polar residues" evidence="3">
    <location>
        <begin position="2271"/>
        <end position="2285"/>
    </location>
</feature>
<evidence type="ECO:0000256" key="3">
    <source>
        <dbReference type="SAM" id="MobiDB-lite"/>
    </source>
</evidence>
<feature type="coiled-coil region" evidence="2">
    <location>
        <begin position="1783"/>
        <end position="1845"/>
    </location>
</feature>
<feature type="compositionally biased region" description="Basic and acidic residues" evidence="3">
    <location>
        <begin position="799"/>
        <end position="808"/>
    </location>
</feature>
<feature type="region of interest" description="Disordered" evidence="3">
    <location>
        <begin position="970"/>
        <end position="1100"/>
    </location>
</feature>
<feature type="coiled-coil region" evidence="2">
    <location>
        <begin position="1657"/>
        <end position="1711"/>
    </location>
</feature>
<feature type="compositionally biased region" description="Basic and acidic residues" evidence="3">
    <location>
        <begin position="1021"/>
        <end position="1035"/>
    </location>
</feature>
<protein>
    <recommendedName>
        <fullName evidence="6">Myosin class II heavy chain</fullName>
    </recommendedName>
</protein>
<feature type="compositionally biased region" description="Low complexity" evidence="3">
    <location>
        <begin position="501"/>
        <end position="513"/>
    </location>
</feature>
<dbReference type="Proteomes" id="UP000672032">
    <property type="component" value="Chromosome 8"/>
</dbReference>
<feature type="compositionally biased region" description="Low complexity" evidence="3">
    <location>
        <begin position="2085"/>
        <end position="2103"/>
    </location>
</feature>
<feature type="compositionally biased region" description="Polar residues" evidence="3">
    <location>
        <begin position="811"/>
        <end position="827"/>
    </location>
</feature>
<keyword evidence="1 2" id="KW-0175">Coiled coil</keyword>
<feature type="region of interest" description="Disordered" evidence="3">
    <location>
        <begin position="2392"/>
        <end position="2426"/>
    </location>
</feature>
<feature type="compositionally biased region" description="Low complexity" evidence="3">
    <location>
        <begin position="58"/>
        <end position="70"/>
    </location>
</feature>
<feature type="compositionally biased region" description="Polar residues" evidence="3">
    <location>
        <begin position="578"/>
        <end position="591"/>
    </location>
</feature>
<feature type="compositionally biased region" description="Polar residues" evidence="3">
    <location>
        <begin position="970"/>
        <end position="981"/>
    </location>
</feature>
<feature type="region of interest" description="Disordered" evidence="3">
    <location>
        <begin position="203"/>
        <end position="352"/>
    </location>
</feature>
<gene>
    <name evidence="4" type="ORF">DSL72_009430</name>
</gene>
<feature type="compositionally biased region" description="Acidic residues" evidence="3">
    <location>
        <begin position="1269"/>
        <end position="1280"/>
    </location>
</feature>
<evidence type="ECO:0000256" key="1">
    <source>
        <dbReference type="ARBA" id="ARBA00023054"/>
    </source>
</evidence>
<feature type="region of interest" description="Disordered" evidence="3">
    <location>
        <begin position="2259"/>
        <end position="2285"/>
    </location>
</feature>
<dbReference type="PANTHER" id="PTHR32083">
    <property type="entry name" value="CILIA AND FLAGELLA-ASSOCIATED PROTEIN 58-RELATED"/>
    <property type="match status" value="1"/>
</dbReference>
<feature type="compositionally biased region" description="Polar residues" evidence="3">
    <location>
        <begin position="210"/>
        <end position="220"/>
    </location>
</feature>
<accession>A0A8A3PPB0</accession>
<feature type="compositionally biased region" description="Polar residues" evidence="3">
    <location>
        <begin position="293"/>
        <end position="314"/>
    </location>
</feature>
<evidence type="ECO:0000313" key="5">
    <source>
        <dbReference type="Proteomes" id="UP000672032"/>
    </source>
</evidence>
<dbReference type="EMBL" id="CP063412">
    <property type="protein sequence ID" value="QSZ37332.1"/>
    <property type="molecule type" value="Genomic_DNA"/>
</dbReference>
<feature type="compositionally biased region" description="Polar residues" evidence="3">
    <location>
        <begin position="526"/>
        <end position="540"/>
    </location>
</feature>
<dbReference type="OrthoDB" id="1293114at2759"/>
<feature type="region of interest" description="Disordered" evidence="3">
    <location>
        <begin position="749"/>
        <end position="836"/>
    </location>
</feature>
<sequence length="2440" mass="267481">FPSHSILSVKYWRIYDFVNLVNAFFSFFSSTVNIQKVISTPTRTTAAAAGFELQYPDPSTSPALSTTSTAEGGGSSPILPPLPEPTINGHTLDLFGTPPSRPPSEPRTDTSAFFTASWGSPYQHPVGSSVGSHSLYRSAYSEPSDDSEDLPIRHLELHTPFLRPPPAFARSQAEPDFVSHDGLISAAVLANRARRPAHRLTEDWIRQHTGGESTERNNWLSDDPGESENSSLSGSISGGAADSLALESDPRTPTLKRVVQEGQRSSWSFGSGHRRKDTAETLTQADIAGSVRRASSNMSLRNESGSQRTSSNHTPIDEKPLPPPPLMVPWASKALPNPTPSPTTPVPPRLKKKVPWKGKNILVLLPWDEDRGKKGGAPKPMTEKDVAGMLRDWEELGYDTSGFNLGPNDGGEGAPGQSRIGWPLVIDLETERAQGSFRVSIPDRREWDAYVEELKEAKLRALGVSLGDEDPIPMIPPAISNLSRRTSMQYPPLPFSPPIPTSSAASSHMAHSSNLPFSPALMPGNGLSTGQSSNQGSIASPPSMHAHMHGKFGGMRHNSMSFGSGDHPFGSSFPYPQPTSSPGVWSPQQMHFQHGHRSGSPSMHNLGSIRSPASPLSQDGYFPHGSGDAMSRHILMQNQLAASARARASPSLQGVRESEDEHTVESLIPSKSPARTPTVDAKPTVKHNTSASLQREIDDAEYHLEEQFQRQLDGDDYSPHSEQGAMDKQVENTSVPHVRNASIIDAGVGSSRFADGTSNEEPVLHHPQPHTRGHSLSQRPFPDSEQGTSSGESKTASRGVKDTAKLDLSDVETNPSNRGTPTLQNGVSAPGHDRDLSVSNNPWLDVASTQPKVNQTNHRANKQSMSTLNVAARPFNFNPASSFQSNQFSFPGGIFQPAATTVNYAPFAHQGSLPVVSEHPHNHPVTNSFSEINPPAQIFSPNLPGFVPSHSEFNFQGPSFRPDAPTFTPNFSSSITSTSEAPGNVAPQNPIFGGIDLNSIGTSKPTKKSKAIPIIRPESSYSKEVDETLEGKDGRPMQNPGNIKRMRRGNDDGDSVPLFAEPTMPLEETIREQRTPQQSRPAPTHDEKENSPPSSESVDELPTAAVNLKPSGGADLSPFEFQQQKQAEEFNAAIPFTAQRYGVDVTNSDDSTEDADDTAPKAHIPSQAVSNASGNQTGHRKMSSSLCANAKPFDVQPTGNFAFTFGGSQAPVLAPASPVLPKTGRLAAAKYANSPSPPRAPSTGSPTLQAHEVNDFQNALPGPQLSPQSDEDSELEEGEIREDREPTFEEIDAVMRHLNSTEMSPLTASNGDDTPRWHDASPRRHIQIPSMSSPIRLHPNLLRSDAPSPSPGPRRYAEESQFGEMSPDRVYSYMGTEDDPFADPRSTAAFASPIHRLNTGHSLPVSDWDDVLSEGEEIKLHERIGFFDNRVNDIVGSLLADRLDPIEKILEGISNSLQSLPHSTRTSSHRREQRSMSGALSDADDEDDEDPGRSASPRRNAKVERIRTIVLDALNIHSSRPQTAIAPTVGSMLPDSREVLQALDEMKEQIAQSSRPGLGVEDIRNAIEDVVEKMIPRVDDVSATRLAQAEEKITALTRFEQEAHARLAEMEENSRARISELEEKLHRADGWVEEEITKRRAAEDSKAMTERLLASSLEEETRLRQIIKEKSSKTENEIVGRRKAEDRLAEAQRLLRVASEEEDRLRDALLERDAKIREIAEDRDHQVRGIEESRSKTTMRIALLETAQENARKTDADLTATIHMAESELRESRSLAHRWQLQAEGAMEAAKRHSDDAEQANETNRELRRTIETLKNQMEESIRVRESMRSKLMDLQEDMATAARNISQENSHRAKKEQELLARQEVLDAKLHAEARTRERLELEIERLESGERQGIRAVNECKRYEALVIELRNENHAAHKDVMRHKREFEEARESGLAEVARIRKYMQVEVDTANNEVNVVREELENQISRLQAEIDLVKLDAETAKEKHDMLLEAAQASKKDMLDDITRKHQDQLEDLQEKHKRQLENTVLDAQRSEQHLLERLSLSAAKTEHLQDRVSHLEDKLEVARSAAQAAATHAKAARSASIAASSPSPSLPKAPARGLDVPEKISPQALRESIMVLQEQLQDRELKIEDLEQKLTNVDPEAAIKISKRDDEITWLRELLSVRKSDLQDIVNALSTNSYNAENVRDAVIRLSANLQMEEQERERAMNGGSAINLPNIAASIAASPRVAQVANAVGPLAAAWGNWRNKNQVKETTGPTSGGNGIDTVNGNSTPAKVGSSSGFLSGLMTPPASNARQFPHTPGAPPRVLIHREPANFVRDNALSAFNAAGQRFGAGKGVLGSETATPRRADKVPIKRETPATPPMMLRSSYDTDAVITNHDDLIKGSRRSALGQPNLGKSLGEELGDFGSEEGFYDDDESTVDDMAGIYSGEFGR</sequence>
<feature type="region of interest" description="Disordered" evidence="3">
    <location>
        <begin position="1458"/>
        <end position="1501"/>
    </location>
</feature>
<dbReference type="GO" id="GO:0005856">
    <property type="term" value="C:cytoskeleton"/>
    <property type="evidence" value="ECO:0007669"/>
    <property type="project" value="TreeGrafter"/>
</dbReference>
<evidence type="ECO:0000256" key="2">
    <source>
        <dbReference type="SAM" id="Coils"/>
    </source>
</evidence>
<evidence type="ECO:0000313" key="4">
    <source>
        <dbReference type="EMBL" id="QSZ37332.1"/>
    </source>
</evidence>
<evidence type="ECO:0008006" key="6">
    <source>
        <dbReference type="Google" id="ProtNLM"/>
    </source>
</evidence>
<feature type="compositionally biased region" description="Pro residues" evidence="3">
    <location>
        <begin position="337"/>
        <end position="348"/>
    </location>
</feature>
<dbReference type="PANTHER" id="PTHR32083:SF0">
    <property type="entry name" value="CILIA AND FLAGELLA-ASSOCIATED PROTEIN 58"/>
    <property type="match status" value="1"/>
</dbReference>
<feature type="region of interest" description="Disordered" evidence="3">
    <location>
        <begin position="1330"/>
        <end position="1364"/>
    </location>
</feature>
<keyword evidence="5" id="KW-1185">Reference proteome</keyword>
<feature type="region of interest" description="Disordered" evidence="3">
    <location>
        <begin position="2085"/>
        <end position="2106"/>
    </location>
</feature>
<reference evidence="4" key="1">
    <citation type="submission" date="2020-10" db="EMBL/GenBank/DDBJ databases">
        <title>Genome Sequence of Monilinia vaccinii-corymbosi Sheds Light on Mummy Berry Disease Infection of Blueberry and Mating Type.</title>
        <authorList>
            <person name="Yow A.G."/>
            <person name="Zhang Y."/>
            <person name="Bansal K."/>
            <person name="Eacker S.M."/>
            <person name="Sullivan S."/>
            <person name="Liachko I."/>
            <person name="Cubeta M.A."/>
            <person name="Rollins J.A."/>
            <person name="Ashrafi H."/>
        </authorList>
    </citation>
    <scope>NUCLEOTIDE SEQUENCE</scope>
    <source>
        <strain evidence="4">RL-1</strain>
    </source>
</reference>
<feature type="region of interest" description="Disordered" evidence="3">
    <location>
        <begin position="57"/>
        <end position="110"/>
    </location>
</feature>
<feature type="region of interest" description="Disordered" evidence="3">
    <location>
        <begin position="497"/>
        <end position="629"/>
    </location>
</feature>
<feature type="region of interest" description="Disordered" evidence="3">
    <location>
        <begin position="1257"/>
        <end position="1287"/>
    </location>
</feature>
<feature type="region of interest" description="Disordered" evidence="3">
    <location>
        <begin position="641"/>
        <end position="691"/>
    </location>
</feature>
<feature type="coiled-coil region" evidence="2">
    <location>
        <begin position="1952"/>
        <end position="2073"/>
    </location>
</feature>
<feature type="non-terminal residue" evidence="4">
    <location>
        <position position="1"/>
    </location>
</feature>
<feature type="compositionally biased region" description="Acidic residues" evidence="3">
    <location>
        <begin position="2409"/>
        <end position="2426"/>
    </location>
</feature>
<feature type="compositionally biased region" description="Low complexity" evidence="3">
    <location>
        <begin position="230"/>
        <end position="246"/>
    </location>
</feature>
<name>A0A8A3PPB0_9HELO</name>
<proteinExistence type="predicted"/>